<dbReference type="PANTHER" id="PTHR10696:SF56">
    <property type="entry name" value="TAUD_TFDA-LIKE DOMAIN-CONTAINING PROTEIN"/>
    <property type="match status" value="1"/>
</dbReference>
<evidence type="ECO:0000256" key="1">
    <source>
        <dbReference type="ARBA" id="ARBA00001954"/>
    </source>
</evidence>
<dbReference type="InterPro" id="IPR042098">
    <property type="entry name" value="TauD-like_sf"/>
</dbReference>
<dbReference type="Pfam" id="PF02668">
    <property type="entry name" value="TauD"/>
    <property type="match status" value="1"/>
</dbReference>
<gene>
    <name evidence="5" type="ORF">MiSe_71300</name>
</gene>
<organism evidence="5 6">
    <name type="scientific">Microseira wollei NIES-4236</name>
    <dbReference type="NCBI Taxonomy" id="2530354"/>
    <lineage>
        <taxon>Bacteria</taxon>
        <taxon>Bacillati</taxon>
        <taxon>Cyanobacteriota</taxon>
        <taxon>Cyanophyceae</taxon>
        <taxon>Oscillatoriophycideae</taxon>
        <taxon>Aerosakkonematales</taxon>
        <taxon>Aerosakkonemataceae</taxon>
        <taxon>Microseira</taxon>
    </lineage>
</organism>
<dbReference type="EMBL" id="BLAY01000158">
    <property type="protein sequence ID" value="GET42314.1"/>
    <property type="molecule type" value="Genomic_DNA"/>
</dbReference>
<dbReference type="PANTHER" id="PTHR10696">
    <property type="entry name" value="GAMMA-BUTYROBETAINE HYDROXYLASE-RELATED"/>
    <property type="match status" value="1"/>
</dbReference>
<keyword evidence="6" id="KW-1185">Reference proteome</keyword>
<dbReference type="Proteomes" id="UP001050975">
    <property type="component" value="Unassembled WGS sequence"/>
</dbReference>
<evidence type="ECO:0000313" key="6">
    <source>
        <dbReference type="Proteomes" id="UP001050975"/>
    </source>
</evidence>
<sequence length="359" mass="41482">MIDVQPLLPGKNIPVVIKPVVEGLNLLKWAPNNTETIETLLLQHRSLLLRDFHMNATDLFNEFIKVTSTGELLEYRDRSSPRHEISNKIYTSTDYPAVQRIFLHNEGTYWLTWPLKIYFGCLTAASQGGETPIADCRNIFQRIDPKIRERFIEKKVLYVRNYNEGFGLTWQTVFQTEDKNVVEEYCRRNRIDFEWKDSDRLKTRQIRQAVAKHPKTGEMIWFNHATFFHISTLEEPMKSALLAEFKEEDLPNNTYYGDGSPIESSVLDELRAAYQQEKITFPWQLGDVLLLDNMSIAHGRESFVGTRKVVVGMAEPFGKPNDSHSRLYKQRPPARSIRIRGVVHPDFVSSSYLEGAANG</sequence>
<keyword evidence="5" id="KW-0223">Dioxygenase</keyword>
<dbReference type="SUPFAM" id="SSF51197">
    <property type="entry name" value="Clavaminate synthase-like"/>
    <property type="match status" value="1"/>
</dbReference>
<dbReference type="RefSeq" id="WP_226589627.1">
    <property type="nucleotide sequence ID" value="NZ_BLAY01000158.1"/>
</dbReference>
<proteinExistence type="predicted"/>
<protein>
    <submittedName>
        <fullName evidence="5">Taurine catabolism dioxygenase TauD/TfdA</fullName>
    </submittedName>
</protein>
<reference evidence="5" key="1">
    <citation type="submission" date="2019-10" db="EMBL/GenBank/DDBJ databases">
        <title>Draft genome sequece of Microseira wollei NIES-4236.</title>
        <authorList>
            <person name="Yamaguchi H."/>
            <person name="Suzuki S."/>
            <person name="Kawachi M."/>
        </authorList>
    </citation>
    <scope>NUCLEOTIDE SEQUENCE</scope>
    <source>
        <strain evidence="5">NIES-4236</strain>
    </source>
</reference>
<dbReference type="GO" id="GO:0051213">
    <property type="term" value="F:dioxygenase activity"/>
    <property type="evidence" value="ECO:0007669"/>
    <property type="project" value="UniProtKB-KW"/>
</dbReference>
<evidence type="ECO:0000256" key="2">
    <source>
        <dbReference type="ARBA" id="ARBA00023002"/>
    </source>
</evidence>
<dbReference type="InterPro" id="IPR050411">
    <property type="entry name" value="AlphaKG_dependent_hydroxylases"/>
</dbReference>
<keyword evidence="3" id="KW-0045">Antibiotic biosynthesis</keyword>
<keyword evidence="2" id="KW-0560">Oxidoreductase</keyword>
<comment type="cofactor">
    <cofactor evidence="1">
        <name>Fe(2+)</name>
        <dbReference type="ChEBI" id="CHEBI:29033"/>
    </cofactor>
</comment>
<evidence type="ECO:0000313" key="5">
    <source>
        <dbReference type="EMBL" id="GET42314.1"/>
    </source>
</evidence>
<comment type="caution">
    <text evidence="5">The sequence shown here is derived from an EMBL/GenBank/DDBJ whole genome shotgun (WGS) entry which is preliminary data.</text>
</comment>
<name>A0AAV3XNR9_9CYAN</name>
<dbReference type="Gene3D" id="3.60.130.10">
    <property type="entry name" value="Clavaminate synthase-like"/>
    <property type="match status" value="1"/>
</dbReference>
<dbReference type="InterPro" id="IPR003819">
    <property type="entry name" value="TauD/TfdA-like"/>
</dbReference>
<evidence type="ECO:0000259" key="4">
    <source>
        <dbReference type="Pfam" id="PF02668"/>
    </source>
</evidence>
<dbReference type="GO" id="GO:0017000">
    <property type="term" value="P:antibiotic biosynthetic process"/>
    <property type="evidence" value="ECO:0007669"/>
    <property type="project" value="UniProtKB-KW"/>
</dbReference>
<evidence type="ECO:0000256" key="3">
    <source>
        <dbReference type="ARBA" id="ARBA00023194"/>
    </source>
</evidence>
<accession>A0AAV3XNR9</accession>
<feature type="domain" description="TauD/TfdA-like" evidence="4">
    <location>
        <begin position="22"/>
        <end position="311"/>
    </location>
</feature>
<dbReference type="AlphaFoldDB" id="A0AAV3XNR9"/>